<feature type="domain" description="PA14" evidence="4">
    <location>
        <begin position="406"/>
        <end position="554"/>
    </location>
</feature>
<dbReference type="SMART" id="SM01217">
    <property type="entry name" value="Fn3_like"/>
    <property type="match status" value="1"/>
</dbReference>
<keyword evidence="2 5" id="KW-0378">Hydrolase</keyword>
<name>A0ABY8WK15_9ACTN</name>
<dbReference type="PANTHER" id="PTHR42715">
    <property type="entry name" value="BETA-GLUCOSIDASE"/>
    <property type="match status" value="1"/>
</dbReference>
<dbReference type="InterPro" id="IPR017853">
    <property type="entry name" value="GH"/>
</dbReference>
<evidence type="ECO:0000256" key="1">
    <source>
        <dbReference type="ARBA" id="ARBA00005336"/>
    </source>
</evidence>
<dbReference type="PROSITE" id="PS51820">
    <property type="entry name" value="PA14"/>
    <property type="match status" value="1"/>
</dbReference>
<dbReference type="InterPro" id="IPR002772">
    <property type="entry name" value="Glyco_hydro_3_C"/>
</dbReference>
<evidence type="ECO:0000256" key="3">
    <source>
        <dbReference type="SAM" id="MobiDB-lite"/>
    </source>
</evidence>
<dbReference type="RefSeq" id="WP_284919137.1">
    <property type="nucleotide sequence ID" value="NZ_CP126980.1"/>
</dbReference>
<evidence type="ECO:0000256" key="2">
    <source>
        <dbReference type="ARBA" id="ARBA00022801"/>
    </source>
</evidence>
<dbReference type="Proteomes" id="UP001240150">
    <property type="component" value="Chromosome"/>
</dbReference>
<dbReference type="InterPro" id="IPR050288">
    <property type="entry name" value="Cellulose_deg_GH3"/>
</dbReference>
<dbReference type="Gene3D" id="2.60.40.10">
    <property type="entry name" value="Immunoglobulins"/>
    <property type="match status" value="1"/>
</dbReference>
<reference evidence="5 6" key="1">
    <citation type="submission" date="2023-06" db="EMBL/GenBank/DDBJ databases">
        <authorList>
            <person name="Yushchuk O."/>
            <person name="Binda E."/>
            <person name="Ruckert-Reed C."/>
            <person name="Fedorenko V."/>
            <person name="Kalinowski J."/>
            <person name="Marinelli F."/>
        </authorList>
    </citation>
    <scope>NUCLEOTIDE SEQUENCE [LARGE SCALE GENOMIC DNA]</scope>
    <source>
        <strain evidence="5 6">NRRL 3884</strain>
    </source>
</reference>
<dbReference type="InterPro" id="IPR036881">
    <property type="entry name" value="Glyco_hydro_3_C_sf"/>
</dbReference>
<dbReference type="PRINTS" id="PR00133">
    <property type="entry name" value="GLHYDRLASE3"/>
</dbReference>
<accession>A0ABY8WK15</accession>
<dbReference type="Gene3D" id="2.60.120.260">
    <property type="entry name" value="Galactose-binding domain-like"/>
    <property type="match status" value="1"/>
</dbReference>
<proteinExistence type="inferred from homology"/>
<evidence type="ECO:0000313" key="6">
    <source>
        <dbReference type="Proteomes" id="UP001240150"/>
    </source>
</evidence>
<sequence>MTDIDHLIGQLSLAEKVSLLTGQDFWSLPAIPRVGLRSLVMSDGPIGVRGTGWAPEDPSVALPSPTALAASWDPELAAEAGRLLGREARRKGVHVVLGPTVNLHRTPLNGRHFECYSEDPLLTGEIAAGFVRGVQEHGVGTTVKHLVGNDFETDRMTVDVRIPERALRELYLAPFERVVRAGGWGVMSAYNGVNGAPMARNGRIQEEILKREWGFDGVVVSDWRAARETVGAALGGLDIAMPAMDNPWGARLAEAVRSGSVPIEVIDDKVRRVLRLAERVGVLSPATSTPGRLAGPGAGSAAAPGPGAGSGSGSAAAPGAADGDAVAFRVAARSFVLTRNEGLLPLSPGNSGHIAVIGALAQDARVLGGGSAQVAPPHVISPLDGIRQVFPDVSYAVGADPRPFLPAAQGPGWSPFRIDIGAYRFEVPAATVRWLGDPPGGLAVEEISFLELTTTYTPAAGGEHVFAVSGFGTFQLTVGDRKLYQGSLHPPGTGRADLLLHPREQRFAVTLPAGEPVAVTMRQSFEPGTAHSAGTTLGHRPPGPDEDGLIAEAVALAARSDVAVVVVGTTEQVESEGFDRTTLALPGRQDELVSRVAAANPRTVVVVNAGSPVLLPWADEVAAVLLTWFPGQEAGAALAAVLTGAEEPGGRLPTTWPRRAEDCPVLAVEPKDGTLSYDEGVFIGYRGWTERPRYAFGSGLGYTTWAYTAVKASPDAAIVTVTNTGERTGREVVQIYLSSSAPCPVERPRQWLAGFASVQAAPGETVTVRIPLAERAFQVWSDGWQTIPGRYTVTAAHALDDPRQTTEIELP</sequence>
<evidence type="ECO:0000259" key="4">
    <source>
        <dbReference type="PROSITE" id="PS51820"/>
    </source>
</evidence>
<dbReference type="SUPFAM" id="SSF52279">
    <property type="entry name" value="Beta-D-glucan exohydrolase, C-terminal domain"/>
    <property type="match status" value="1"/>
</dbReference>
<dbReference type="InterPro" id="IPR013783">
    <property type="entry name" value="Ig-like_fold"/>
</dbReference>
<dbReference type="InterPro" id="IPR036962">
    <property type="entry name" value="Glyco_hydro_3_N_sf"/>
</dbReference>
<dbReference type="GO" id="GO:0016787">
    <property type="term" value="F:hydrolase activity"/>
    <property type="evidence" value="ECO:0007669"/>
    <property type="project" value="UniProtKB-KW"/>
</dbReference>
<dbReference type="Pfam" id="PF14310">
    <property type="entry name" value="Fn3-like"/>
    <property type="match status" value="1"/>
</dbReference>
<dbReference type="Pfam" id="PF01915">
    <property type="entry name" value="Glyco_hydro_3_C"/>
    <property type="match status" value="1"/>
</dbReference>
<dbReference type="Gene3D" id="3.20.20.300">
    <property type="entry name" value="Glycoside hydrolase, family 3, N-terminal domain"/>
    <property type="match status" value="1"/>
</dbReference>
<dbReference type="Pfam" id="PF00933">
    <property type="entry name" value="Glyco_hydro_3"/>
    <property type="match status" value="1"/>
</dbReference>
<gene>
    <name evidence="5" type="ORF">ACTOB_001292</name>
</gene>
<organism evidence="5 6">
    <name type="scientific">Actinoplanes oblitus</name>
    <dbReference type="NCBI Taxonomy" id="3040509"/>
    <lineage>
        <taxon>Bacteria</taxon>
        <taxon>Bacillati</taxon>
        <taxon>Actinomycetota</taxon>
        <taxon>Actinomycetes</taxon>
        <taxon>Micromonosporales</taxon>
        <taxon>Micromonosporaceae</taxon>
        <taxon>Actinoplanes</taxon>
    </lineage>
</organism>
<comment type="similarity">
    <text evidence="1">Belongs to the glycosyl hydrolase 3 family.</text>
</comment>
<dbReference type="InterPro" id="IPR026891">
    <property type="entry name" value="Fn3-like"/>
</dbReference>
<feature type="region of interest" description="Disordered" evidence="3">
    <location>
        <begin position="285"/>
        <end position="316"/>
    </location>
</feature>
<protein>
    <submittedName>
        <fullName evidence="5">Glycoside hydrolase family 3 C-terminal domain-containing protein</fullName>
    </submittedName>
</protein>
<dbReference type="EMBL" id="CP126980">
    <property type="protein sequence ID" value="WIM97742.1"/>
    <property type="molecule type" value="Genomic_DNA"/>
</dbReference>
<dbReference type="PANTHER" id="PTHR42715:SF10">
    <property type="entry name" value="BETA-GLUCOSIDASE"/>
    <property type="match status" value="1"/>
</dbReference>
<dbReference type="SUPFAM" id="SSF51445">
    <property type="entry name" value="(Trans)glycosidases"/>
    <property type="match status" value="1"/>
</dbReference>
<keyword evidence="6" id="KW-1185">Reference proteome</keyword>
<dbReference type="InterPro" id="IPR001764">
    <property type="entry name" value="Glyco_hydro_3_N"/>
</dbReference>
<evidence type="ECO:0000313" key="5">
    <source>
        <dbReference type="EMBL" id="WIM97742.1"/>
    </source>
</evidence>
<dbReference type="InterPro" id="IPR037524">
    <property type="entry name" value="PA14/GLEYA"/>
</dbReference>
<dbReference type="Gene3D" id="3.40.50.1700">
    <property type="entry name" value="Glycoside hydrolase family 3 C-terminal domain"/>
    <property type="match status" value="1"/>
</dbReference>